<dbReference type="InterPro" id="IPR003423">
    <property type="entry name" value="OMP_efflux"/>
</dbReference>
<keyword evidence="11" id="KW-1185">Reference proteome</keyword>
<evidence type="ECO:0000256" key="6">
    <source>
        <dbReference type="ARBA" id="ARBA00023237"/>
    </source>
</evidence>
<comment type="subcellular location">
    <subcellularLocation>
        <location evidence="7">Cell outer membrane</location>
        <topology evidence="7">Peripheral membrane protein</topology>
    </subcellularLocation>
</comment>
<dbReference type="PANTHER" id="PTHR30026">
    <property type="entry name" value="OUTER MEMBRANE PROTEIN TOLC"/>
    <property type="match status" value="1"/>
</dbReference>
<proteinExistence type="inferred from homology"/>
<accession>A0ABX8WNR5</accession>
<comment type="function">
    <text evidence="7">CyaE is necessary for transport of calmodulin-sensitive adenylate cyclase-hemolysin (cyclolysin).</text>
</comment>
<name>A0ABX8WNR5_9GAMM</name>
<dbReference type="RefSeq" id="WP_220379617.1">
    <property type="nucleotide sequence ID" value="NZ_CP080544.1"/>
</dbReference>
<keyword evidence="3" id="KW-1134">Transmembrane beta strand</keyword>
<protein>
    <recommendedName>
        <fullName evidence="7">Protein CyaE</fullName>
    </recommendedName>
</protein>
<keyword evidence="7" id="KW-0354">Hemolysis</keyword>
<dbReference type="InterPro" id="IPR028351">
    <property type="entry name" value="CyaE"/>
</dbReference>
<dbReference type="InterPro" id="IPR010130">
    <property type="entry name" value="T1SS_OMP_TolC"/>
</dbReference>
<evidence type="ECO:0000256" key="9">
    <source>
        <dbReference type="SAM" id="SignalP"/>
    </source>
</evidence>
<evidence type="ECO:0000256" key="5">
    <source>
        <dbReference type="ARBA" id="ARBA00023136"/>
    </source>
</evidence>
<evidence type="ECO:0000313" key="11">
    <source>
        <dbReference type="Proteomes" id="UP000824755"/>
    </source>
</evidence>
<dbReference type="InterPro" id="IPR051906">
    <property type="entry name" value="TolC-like"/>
</dbReference>
<feature type="region of interest" description="Disordered" evidence="8">
    <location>
        <begin position="64"/>
        <end position="97"/>
    </location>
</feature>
<dbReference type="Gene3D" id="1.20.1600.10">
    <property type="entry name" value="Outer membrane efflux proteins (OEP)"/>
    <property type="match status" value="1"/>
</dbReference>
<gene>
    <name evidence="10" type="ORF">H8L67_09565</name>
</gene>
<keyword evidence="5 7" id="KW-0472">Membrane</keyword>
<dbReference type="SUPFAM" id="SSF56954">
    <property type="entry name" value="Outer membrane efflux proteins (OEP)"/>
    <property type="match status" value="1"/>
</dbReference>
<feature type="chain" id="PRO_5045581086" description="Protein CyaE" evidence="9">
    <location>
        <begin position="22"/>
        <end position="479"/>
    </location>
</feature>
<reference evidence="10 11" key="1">
    <citation type="submission" date="2021-08" db="EMBL/GenBank/DDBJ databases">
        <title>Lysobacter sp. strain CJ11 Genome sequencing and assembly.</title>
        <authorList>
            <person name="Kim I."/>
        </authorList>
    </citation>
    <scope>NUCLEOTIDE SEQUENCE [LARGE SCALE GENOMIC DNA]</scope>
    <source>
        <strain evidence="10 11">CJ11</strain>
    </source>
</reference>
<keyword evidence="9" id="KW-0732">Signal</keyword>
<keyword evidence="6 7" id="KW-0998">Cell outer membrane</keyword>
<evidence type="ECO:0000256" key="4">
    <source>
        <dbReference type="ARBA" id="ARBA00022692"/>
    </source>
</evidence>
<feature type="signal peptide" evidence="9">
    <location>
        <begin position="1"/>
        <end position="21"/>
    </location>
</feature>
<evidence type="ECO:0000256" key="2">
    <source>
        <dbReference type="ARBA" id="ARBA00022448"/>
    </source>
</evidence>
<evidence type="ECO:0000256" key="7">
    <source>
        <dbReference type="PIRNR" id="PIRNR001892"/>
    </source>
</evidence>
<organism evidence="10 11">
    <name type="scientific">Lysobacter soyae</name>
    <dbReference type="NCBI Taxonomy" id="2764185"/>
    <lineage>
        <taxon>Bacteria</taxon>
        <taxon>Pseudomonadati</taxon>
        <taxon>Pseudomonadota</taxon>
        <taxon>Gammaproteobacteria</taxon>
        <taxon>Lysobacterales</taxon>
        <taxon>Lysobacteraceae</taxon>
        <taxon>Lysobacter</taxon>
    </lineage>
</organism>
<dbReference type="Proteomes" id="UP000824755">
    <property type="component" value="Chromosome"/>
</dbReference>
<dbReference type="NCBIfam" id="TIGR01844">
    <property type="entry name" value="type_I_sec_TolC"/>
    <property type="match status" value="1"/>
</dbReference>
<feature type="compositionally biased region" description="Low complexity" evidence="8">
    <location>
        <begin position="64"/>
        <end position="83"/>
    </location>
</feature>
<evidence type="ECO:0000256" key="1">
    <source>
        <dbReference type="ARBA" id="ARBA00007613"/>
    </source>
</evidence>
<dbReference type="PANTHER" id="PTHR30026:SF20">
    <property type="entry name" value="OUTER MEMBRANE PROTEIN TOLC"/>
    <property type="match status" value="1"/>
</dbReference>
<evidence type="ECO:0000256" key="3">
    <source>
        <dbReference type="ARBA" id="ARBA00022452"/>
    </source>
</evidence>
<keyword evidence="4" id="KW-0812">Transmembrane</keyword>
<keyword evidence="7" id="KW-0204">Cytolysis</keyword>
<dbReference type="EMBL" id="CP080544">
    <property type="protein sequence ID" value="QYR52805.1"/>
    <property type="molecule type" value="Genomic_DNA"/>
</dbReference>
<dbReference type="Pfam" id="PF02321">
    <property type="entry name" value="OEP"/>
    <property type="match status" value="2"/>
</dbReference>
<keyword evidence="2 7" id="KW-0813">Transport</keyword>
<dbReference type="PIRSF" id="PIRSF001892">
    <property type="entry name" value="CyaE"/>
    <property type="match status" value="1"/>
</dbReference>
<evidence type="ECO:0000256" key="8">
    <source>
        <dbReference type="SAM" id="MobiDB-lite"/>
    </source>
</evidence>
<comment type="similarity">
    <text evidence="1 7">Belongs to the outer membrane factor (OMF) (TC 1.B.17) family.</text>
</comment>
<sequence length="479" mass="50658">MRRSSLTLAIAIAFAPGFAHADDLLQAYNLARNSDPTFAGAEANNRAVKENAVQARAAMLPQISGSVTGSASSSKSDSGTTTTIDPNTGLPITVNGNSTTNSRSLSSGISLSQMVFDPAANARLRSARASGKASDMTLNAAGDTLITRTSQAYFNVLIALETLNAADSRETALKKQFDFASKRLEVGLAPITDVHEARAQYDDARANTILARNAVDDAYQALREITGAPVSNLMALPDNFKPSLPAEGPVEAWVQRAFENNPTLAAQKFNVEAAEEGIASARAGYLPRLYASAGYDVRKSWTTSKSAGTSRSTDGMNDGPSVGLQLSVPIFNGGATASQVRQAIAQRDGAQDQMEATRRGLERNTRAAYQGLVAGISSVEARRSALESAQAAYDASLVGLEVGTRTVIDVLINQQNLFNAKQAYSQAKYNFLQSRLVLEQSAGTLNVDDLADVNRMLTVPAEKVGKMAPAATNSKAKKN</sequence>
<evidence type="ECO:0000313" key="10">
    <source>
        <dbReference type="EMBL" id="QYR52805.1"/>
    </source>
</evidence>